<dbReference type="EMBL" id="ADMC01000022">
    <property type="protein sequence ID" value="EHP47714.1"/>
    <property type="molecule type" value="Genomic_DNA"/>
</dbReference>
<gene>
    <name evidence="2" type="ORF">HMPREF9449_01567</name>
</gene>
<evidence type="ECO:0000256" key="1">
    <source>
        <dbReference type="SAM" id="MobiDB-lite"/>
    </source>
</evidence>
<feature type="region of interest" description="Disordered" evidence="1">
    <location>
        <begin position="136"/>
        <end position="162"/>
    </location>
</feature>
<evidence type="ECO:0000313" key="2">
    <source>
        <dbReference type="EMBL" id="EHP47714.1"/>
    </source>
</evidence>
<dbReference type="STRING" id="742817.HMPREF9449_01567"/>
<evidence type="ECO:0008006" key="4">
    <source>
        <dbReference type="Google" id="ProtNLM"/>
    </source>
</evidence>
<sequence length="198" mass="22032">MKTFYLLSTLTGIFIFSLIGQGCQSGKKSNKQANPSEQTSSQILQIDDLLGKAETLNGQEIEAEGVCTHICAHGGGKIFLMGSNDTQTIRVEAGEKIGSFKQETVNNIVRVKGTLVEDRIDEAYLAQWEEMLKSQTAPKHGNDEAGCSSEQKAQGETMATTQQERIENFRKRIAERKEKEGKDYLSFYHIEADTYTIL</sequence>
<proteinExistence type="predicted"/>
<feature type="compositionally biased region" description="Polar residues" evidence="1">
    <location>
        <begin position="148"/>
        <end position="162"/>
    </location>
</feature>
<dbReference type="PROSITE" id="PS51257">
    <property type="entry name" value="PROKAR_LIPOPROTEIN"/>
    <property type="match status" value="1"/>
</dbReference>
<dbReference type="eggNOG" id="ENOG5030EXX">
    <property type="taxonomic scope" value="Bacteria"/>
</dbReference>
<comment type="caution">
    <text evidence="2">The sequence shown here is derived from an EMBL/GenBank/DDBJ whole genome shotgun (WGS) entry which is preliminary data.</text>
</comment>
<protein>
    <recommendedName>
        <fullName evidence="4">Lipoprotein</fullName>
    </recommendedName>
</protein>
<evidence type="ECO:0000313" key="3">
    <source>
        <dbReference type="Proteomes" id="UP000004892"/>
    </source>
</evidence>
<reference evidence="2 3" key="1">
    <citation type="submission" date="2012-01" db="EMBL/GenBank/DDBJ databases">
        <title>The Genome Sequence of Odoribacter laneus YIT 12061.</title>
        <authorList>
            <consortium name="The Broad Institute Genome Sequencing Platform"/>
            <person name="Earl A."/>
            <person name="Ward D."/>
            <person name="Feldgarden M."/>
            <person name="Gevers D."/>
            <person name="Morotomi M."/>
            <person name="Young S.K."/>
            <person name="Zeng Q."/>
            <person name="Gargeya S."/>
            <person name="Fitzgerald M."/>
            <person name="Haas B."/>
            <person name="Abouelleil A."/>
            <person name="Alvarado L."/>
            <person name="Arachchi H.M."/>
            <person name="Berlin A."/>
            <person name="Chapman S.B."/>
            <person name="Gearin G."/>
            <person name="Goldberg J."/>
            <person name="Griggs A."/>
            <person name="Gujja S."/>
            <person name="Hansen M."/>
            <person name="Heiman D."/>
            <person name="Howarth C."/>
            <person name="Larimer J."/>
            <person name="Lui A."/>
            <person name="MacDonald P.J.P."/>
            <person name="McCowen C."/>
            <person name="Montmayeur A."/>
            <person name="Murphy C."/>
            <person name="Neiman D."/>
            <person name="Pearson M."/>
            <person name="Priest M."/>
            <person name="Roberts A."/>
            <person name="Saif S."/>
            <person name="Shea T."/>
            <person name="Sisk P."/>
            <person name="Stolte C."/>
            <person name="Sykes S."/>
            <person name="Wortman J."/>
            <person name="Nusbaum C."/>
            <person name="Birren B."/>
        </authorList>
    </citation>
    <scope>NUCLEOTIDE SEQUENCE [LARGE SCALE GENOMIC DNA]</scope>
    <source>
        <strain evidence="2 3">YIT 12061</strain>
    </source>
</reference>
<dbReference type="Proteomes" id="UP000004892">
    <property type="component" value="Unassembled WGS sequence"/>
</dbReference>
<accession>H1DH31</accession>
<dbReference type="RefSeq" id="WP_009136715.1">
    <property type="nucleotide sequence ID" value="NZ_JH594596.1"/>
</dbReference>
<dbReference type="GeneID" id="98069135"/>
<dbReference type="AlphaFoldDB" id="H1DH31"/>
<organism evidence="2 3">
    <name type="scientific">Odoribacter laneus YIT 12061</name>
    <dbReference type="NCBI Taxonomy" id="742817"/>
    <lineage>
        <taxon>Bacteria</taxon>
        <taxon>Pseudomonadati</taxon>
        <taxon>Bacteroidota</taxon>
        <taxon>Bacteroidia</taxon>
        <taxon>Bacteroidales</taxon>
        <taxon>Odoribacteraceae</taxon>
        <taxon>Odoribacter</taxon>
    </lineage>
</organism>
<keyword evidence="3" id="KW-1185">Reference proteome</keyword>
<dbReference type="PATRIC" id="fig|742817.3.peg.1669"/>
<dbReference type="HOGENOM" id="CLU_100192_0_0_10"/>
<name>H1DH31_9BACT</name>